<feature type="transmembrane region" description="Helical" evidence="9">
    <location>
        <begin position="38"/>
        <end position="58"/>
    </location>
</feature>
<sequence>MSDGLFFFLQLVASGIAVGSLYALAALGFVLIYKATDILNFAHGEAMLIGALVCYTLIMLGVPFLWAVIITGGLALLFGMLTERLVLRPLVGEGQFSTVMITIGLSIFLRSLAGIVFGHDNKVFPSPFSKAPISFEGIVLSETHLWAIGVSALMVILFFLFFRYSRLGLSMRGVANDLDTAMLMGISVKRVFAMTWGLSFVIAALAGIFLANVMVLNIGLALVAIKAFPAVILGGMESIPGAIIGGIVIGILETLVGGYLDQTFPGVRDLTAFVVLFIVLMVRPYGLFGKEEIERV</sequence>
<feature type="transmembrane region" description="Helical" evidence="9">
    <location>
        <begin position="242"/>
        <end position="260"/>
    </location>
</feature>
<feature type="transmembrane region" description="Helical" evidence="9">
    <location>
        <begin position="272"/>
        <end position="288"/>
    </location>
</feature>
<keyword evidence="11" id="KW-1185">Reference proteome</keyword>
<dbReference type="InterPro" id="IPR001851">
    <property type="entry name" value="ABC_transp_permease"/>
</dbReference>
<evidence type="ECO:0000256" key="8">
    <source>
        <dbReference type="ARBA" id="ARBA00037998"/>
    </source>
</evidence>
<dbReference type="Pfam" id="PF02653">
    <property type="entry name" value="BPD_transp_2"/>
    <property type="match status" value="1"/>
</dbReference>
<feature type="transmembrane region" description="Helical" evidence="9">
    <location>
        <begin position="191"/>
        <end position="210"/>
    </location>
</feature>
<organism evidence="10 11">
    <name type="scientific">Desulfomonile tiedjei (strain ATCC 49306 / DSM 6799 / DCB-1)</name>
    <dbReference type="NCBI Taxonomy" id="706587"/>
    <lineage>
        <taxon>Bacteria</taxon>
        <taxon>Pseudomonadati</taxon>
        <taxon>Thermodesulfobacteriota</taxon>
        <taxon>Desulfomonilia</taxon>
        <taxon>Desulfomonilales</taxon>
        <taxon>Desulfomonilaceae</taxon>
        <taxon>Desulfomonile</taxon>
    </lineage>
</organism>
<reference evidence="11" key="1">
    <citation type="submission" date="2012-06" db="EMBL/GenBank/DDBJ databases">
        <title>Complete sequence of chromosome of Desulfomonile tiedjei DSM 6799.</title>
        <authorList>
            <person name="Lucas S."/>
            <person name="Copeland A."/>
            <person name="Lapidus A."/>
            <person name="Glavina del Rio T."/>
            <person name="Dalin E."/>
            <person name="Tice H."/>
            <person name="Bruce D."/>
            <person name="Goodwin L."/>
            <person name="Pitluck S."/>
            <person name="Peters L."/>
            <person name="Ovchinnikova G."/>
            <person name="Zeytun A."/>
            <person name="Lu M."/>
            <person name="Kyrpides N."/>
            <person name="Mavromatis K."/>
            <person name="Ivanova N."/>
            <person name="Brettin T."/>
            <person name="Detter J.C."/>
            <person name="Han C."/>
            <person name="Larimer F."/>
            <person name="Land M."/>
            <person name="Hauser L."/>
            <person name="Markowitz V."/>
            <person name="Cheng J.-F."/>
            <person name="Hugenholtz P."/>
            <person name="Woyke T."/>
            <person name="Wu D."/>
            <person name="Spring S."/>
            <person name="Schroeder M."/>
            <person name="Brambilla E."/>
            <person name="Klenk H.-P."/>
            <person name="Eisen J.A."/>
        </authorList>
    </citation>
    <scope>NUCLEOTIDE SEQUENCE [LARGE SCALE GENOMIC DNA]</scope>
    <source>
        <strain evidence="11">ATCC 49306 / DSM 6799 / DCB-1</strain>
    </source>
</reference>
<keyword evidence="5" id="KW-0029">Amino-acid transport</keyword>
<dbReference type="eggNOG" id="COG0559">
    <property type="taxonomic scope" value="Bacteria"/>
</dbReference>
<feature type="transmembrane region" description="Helical" evidence="9">
    <location>
        <begin position="144"/>
        <end position="162"/>
    </location>
</feature>
<name>I4C3D6_DESTA</name>
<evidence type="ECO:0000256" key="5">
    <source>
        <dbReference type="ARBA" id="ARBA00022970"/>
    </source>
</evidence>
<dbReference type="PANTHER" id="PTHR11795:SF451">
    <property type="entry name" value="ABC TRANSPORTER PERMEASE PROTEIN"/>
    <property type="match status" value="1"/>
</dbReference>
<evidence type="ECO:0000256" key="3">
    <source>
        <dbReference type="ARBA" id="ARBA00022475"/>
    </source>
</evidence>
<feature type="transmembrane region" description="Helical" evidence="9">
    <location>
        <begin position="99"/>
        <end position="118"/>
    </location>
</feature>
<proteinExistence type="inferred from homology"/>
<dbReference type="GO" id="GO:0022857">
    <property type="term" value="F:transmembrane transporter activity"/>
    <property type="evidence" value="ECO:0007669"/>
    <property type="project" value="InterPro"/>
</dbReference>
<dbReference type="EMBL" id="CP003360">
    <property type="protein sequence ID" value="AFM24077.1"/>
    <property type="molecule type" value="Genomic_DNA"/>
</dbReference>
<gene>
    <name evidence="10" type="ordered locus">Desti_1365</name>
</gene>
<dbReference type="AlphaFoldDB" id="I4C3D6"/>
<evidence type="ECO:0000313" key="10">
    <source>
        <dbReference type="EMBL" id="AFM24077.1"/>
    </source>
</evidence>
<evidence type="ECO:0000256" key="1">
    <source>
        <dbReference type="ARBA" id="ARBA00004651"/>
    </source>
</evidence>
<feature type="transmembrane region" description="Helical" evidence="9">
    <location>
        <begin position="6"/>
        <end position="31"/>
    </location>
</feature>
<comment type="subcellular location">
    <subcellularLocation>
        <location evidence="1">Cell membrane</location>
        <topology evidence="1">Multi-pass membrane protein</topology>
    </subcellularLocation>
</comment>
<accession>I4C3D6</accession>
<dbReference type="PANTHER" id="PTHR11795">
    <property type="entry name" value="BRANCHED-CHAIN AMINO ACID TRANSPORT SYSTEM PERMEASE PROTEIN LIVH"/>
    <property type="match status" value="1"/>
</dbReference>
<protein>
    <submittedName>
        <fullName evidence="10">Amino acid/amide ABC transporter membrane protein 1, HAAT family</fullName>
    </submittedName>
</protein>
<evidence type="ECO:0000256" key="9">
    <source>
        <dbReference type="SAM" id="Phobius"/>
    </source>
</evidence>
<dbReference type="STRING" id="706587.Desti_1365"/>
<keyword evidence="2" id="KW-0813">Transport</keyword>
<dbReference type="GO" id="GO:0006865">
    <property type="term" value="P:amino acid transport"/>
    <property type="evidence" value="ECO:0007669"/>
    <property type="project" value="UniProtKB-KW"/>
</dbReference>
<dbReference type="CDD" id="cd06582">
    <property type="entry name" value="TM_PBP1_LivH_like"/>
    <property type="match status" value="1"/>
</dbReference>
<comment type="similarity">
    <text evidence="8">Belongs to the binding-protein-dependent transport system permease family. LivHM subfamily.</text>
</comment>
<evidence type="ECO:0000256" key="7">
    <source>
        <dbReference type="ARBA" id="ARBA00023136"/>
    </source>
</evidence>
<keyword evidence="6 9" id="KW-1133">Transmembrane helix</keyword>
<dbReference type="KEGG" id="dti:Desti_1365"/>
<dbReference type="GO" id="GO:0005886">
    <property type="term" value="C:plasma membrane"/>
    <property type="evidence" value="ECO:0007669"/>
    <property type="project" value="UniProtKB-SubCell"/>
</dbReference>
<feature type="transmembrane region" description="Helical" evidence="9">
    <location>
        <begin position="216"/>
        <end position="235"/>
    </location>
</feature>
<evidence type="ECO:0000256" key="6">
    <source>
        <dbReference type="ARBA" id="ARBA00022989"/>
    </source>
</evidence>
<evidence type="ECO:0000256" key="4">
    <source>
        <dbReference type="ARBA" id="ARBA00022692"/>
    </source>
</evidence>
<dbReference type="RefSeq" id="WP_014809228.1">
    <property type="nucleotide sequence ID" value="NC_018025.1"/>
</dbReference>
<dbReference type="Proteomes" id="UP000006055">
    <property type="component" value="Chromosome"/>
</dbReference>
<evidence type="ECO:0000256" key="2">
    <source>
        <dbReference type="ARBA" id="ARBA00022448"/>
    </source>
</evidence>
<dbReference type="InterPro" id="IPR052157">
    <property type="entry name" value="BCAA_transport_permease"/>
</dbReference>
<keyword evidence="4 9" id="KW-0812">Transmembrane</keyword>
<keyword evidence="3" id="KW-1003">Cell membrane</keyword>
<keyword evidence="7 9" id="KW-0472">Membrane</keyword>
<dbReference type="HOGENOM" id="CLU_039929_1_1_7"/>
<feature type="transmembrane region" description="Helical" evidence="9">
    <location>
        <begin position="64"/>
        <end position="87"/>
    </location>
</feature>
<dbReference type="PATRIC" id="fig|706587.4.peg.1567"/>
<evidence type="ECO:0000313" key="11">
    <source>
        <dbReference type="Proteomes" id="UP000006055"/>
    </source>
</evidence>